<keyword evidence="1" id="KW-0863">Zinc-finger</keyword>
<dbReference type="PROSITE" id="PS50157">
    <property type="entry name" value="ZINC_FINGER_C2H2_2"/>
    <property type="match status" value="1"/>
</dbReference>
<name>A0A9P7VEH3_9AGAR</name>
<dbReference type="SUPFAM" id="SSF57667">
    <property type="entry name" value="beta-beta-alpha zinc fingers"/>
    <property type="match status" value="1"/>
</dbReference>
<dbReference type="InterPro" id="IPR013087">
    <property type="entry name" value="Znf_C2H2_type"/>
</dbReference>
<dbReference type="GeneID" id="66104767"/>
<dbReference type="GO" id="GO:0008270">
    <property type="term" value="F:zinc ion binding"/>
    <property type="evidence" value="ECO:0007669"/>
    <property type="project" value="UniProtKB-KW"/>
</dbReference>
<keyword evidence="1" id="KW-0479">Metal-binding</keyword>
<gene>
    <name evidence="4" type="ORF">BT62DRAFT_849886</name>
</gene>
<dbReference type="Proteomes" id="UP000812287">
    <property type="component" value="Unassembled WGS sequence"/>
</dbReference>
<dbReference type="PROSITE" id="PS00028">
    <property type="entry name" value="ZINC_FINGER_C2H2_1"/>
    <property type="match status" value="1"/>
</dbReference>
<feature type="non-terminal residue" evidence="4">
    <location>
        <position position="78"/>
    </location>
</feature>
<proteinExistence type="predicted"/>
<dbReference type="RefSeq" id="XP_043032938.1">
    <property type="nucleotide sequence ID" value="XM_043182470.1"/>
</dbReference>
<dbReference type="OrthoDB" id="6365676at2759"/>
<organism evidence="4 5">
    <name type="scientific">Guyanagaster necrorhizus</name>
    <dbReference type="NCBI Taxonomy" id="856835"/>
    <lineage>
        <taxon>Eukaryota</taxon>
        <taxon>Fungi</taxon>
        <taxon>Dikarya</taxon>
        <taxon>Basidiomycota</taxon>
        <taxon>Agaricomycotina</taxon>
        <taxon>Agaricomycetes</taxon>
        <taxon>Agaricomycetidae</taxon>
        <taxon>Agaricales</taxon>
        <taxon>Marasmiineae</taxon>
        <taxon>Physalacriaceae</taxon>
        <taxon>Guyanagaster</taxon>
    </lineage>
</organism>
<feature type="non-terminal residue" evidence="4">
    <location>
        <position position="1"/>
    </location>
</feature>
<dbReference type="AlphaFoldDB" id="A0A9P7VEH3"/>
<reference evidence="4" key="1">
    <citation type="submission" date="2020-11" db="EMBL/GenBank/DDBJ databases">
        <title>Adaptations for nitrogen fixation in a non-lichenized fungal sporocarp promotes dispersal by wood-feeding termites.</title>
        <authorList>
            <consortium name="DOE Joint Genome Institute"/>
            <person name="Koch R.A."/>
            <person name="Yoon G."/>
            <person name="Arayal U."/>
            <person name="Lail K."/>
            <person name="Amirebrahimi M."/>
            <person name="Labutti K."/>
            <person name="Lipzen A."/>
            <person name="Riley R."/>
            <person name="Barry K."/>
            <person name="Henrissat B."/>
            <person name="Grigoriev I.V."/>
            <person name="Herr J.R."/>
            <person name="Aime M.C."/>
        </authorList>
    </citation>
    <scope>NUCLEOTIDE SEQUENCE</scope>
    <source>
        <strain evidence="4">MCA 3950</strain>
    </source>
</reference>
<dbReference type="InterPro" id="IPR036236">
    <property type="entry name" value="Znf_C2H2_sf"/>
</dbReference>
<evidence type="ECO:0000313" key="5">
    <source>
        <dbReference type="Proteomes" id="UP000812287"/>
    </source>
</evidence>
<feature type="region of interest" description="Disordered" evidence="2">
    <location>
        <begin position="1"/>
        <end position="24"/>
    </location>
</feature>
<evidence type="ECO:0000259" key="3">
    <source>
        <dbReference type="PROSITE" id="PS50157"/>
    </source>
</evidence>
<keyword evidence="5" id="KW-1185">Reference proteome</keyword>
<evidence type="ECO:0000256" key="1">
    <source>
        <dbReference type="PROSITE-ProRule" id="PRU00042"/>
    </source>
</evidence>
<comment type="caution">
    <text evidence="4">The sequence shown here is derived from an EMBL/GenBank/DDBJ whole genome shotgun (WGS) entry which is preliminary data.</text>
</comment>
<keyword evidence="1" id="KW-0862">Zinc</keyword>
<dbReference type="Gene3D" id="3.30.160.60">
    <property type="entry name" value="Classic Zinc Finger"/>
    <property type="match status" value="1"/>
</dbReference>
<evidence type="ECO:0000313" key="4">
    <source>
        <dbReference type="EMBL" id="KAG7439438.1"/>
    </source>
</evidence>
<dbReference type="EMBL" id="MU250595">
    <property type="protein sequence ID" value="KAG7439438.1"/>
    <property type="molecule type" value="Genomic_DNA"/>
</dbReference>
<sequence length="78" mass="8778">SKKSRGRKVPVAPEFRQDDEAEAESHTVIPSIPFGVLLAGATNKDTRRNVCRYEGCGKCFSRHDSLMRHVKSLHLVEK</sequence>
<feature type="domain" description="C2H2-type" evidence="3">
    <location>
        <begin position="49"/>
        <end position="78"/>
    </location>
</feature>
<evidence type="ECO:0000256" key="2">
    <source>
        <dbReference type="SAM" id="MobiDB-lite"/>
    </source>
</evidence>
<protein>
    <recommendedName>
        <fullName evidence="3">C2H2-type domain-containing protein</fullName>
    </recommendedName>
</protein>
<accession>A0A9P7VEH3</accession>